<comment type="caution">
    <text evidence="3">The sequence shown here is derived from an EMBL/GenBank/DDBJ whole genome shotgun (WGS) entry which is preliminary data.</text>
</comment>
<dbReference type="Proteomes" id="UP000034154">
    <property type="component" value="Unassembled WGS sequence"/>
</dbReference>
<dbReference type="EMBL" id="LCJB01000080">
    <property type="protein sequence ID" value="KKT68342.1"/>
    <property type="molecule type" value="Genomic_DNA"/>
</dbReference>
<keyword evidence="2" id="KW-0732">Signal</keyword>
<evidence type="ECO:0000313" key="4">
    <source>
        <dbReference type="Proteomes" id="UP000034154"/>
    </source>
</evidence>
<evidence type="ECO:0008006" key="5">
    <source>
        <dbReference type="Google" id="ProtNLM"/>
    </source>
</evidence>
<feature type="chain" id="PRO_5002538356" description="DUF305 domain-containing protein" evidence="2">
    <location>
        <begin position="28"/>
        <end position="212"/>
    </location>
</feature>
<gene>
    <name evidence="3" type="ORF">UW63_C0080G0001</name>
</gene>
<reference evidence="3 4" key="1">
    <citation type="journal article" date="2015" name="Nature">
        <title>rRNA introns, odd ribosomes, and small enigmatic genomes across a large radiation of phyla.</title>
        <authorList>
            <person name="Brown C.T."/>
            <person name="Hug L.A."/>
            <person name="Thomas B.C."/>
            <person name="Sharon I."/>
            <person name="Castelle C.J."/>
            <person name="Singh A."/>
            <person name="Wilkins M.J."/>
            <person name="Williams K.H."/>
            <person name="Banfield J.F."/>
        </authorList>
    </citation>
    <scope>NUCLEOTIDE SEQUENCE [LARGE SCALE GENOMIC DNA]</scope>
</reference>
<name>A0A0G1LHW2_9BACT</name>
<evidence type="ECO:0000256" key="1">
    <source>
        <dbReference type="SAM" id="MobiDB-lite"/>
    </source>
</evidence>
<evidence type="ECO:0000256" key="2">
    <source>
        <dbReference type="SAM" id="SignalP"/>
    </source>
</evidence>
<proteinExistence type="predicted"/>
<evidence type="ECO:0000313" key="3">
    <source>
        <dbReference type="EMBL" id="KKT68342.1"/>
    </source>
</evidence>
<organism evidence="3 4">
    <name type="scientific">Candidatus Uhrbacteria bacterium GW2011_GWF2_44_350</name>
    <dbReference type="NCBI Taxonomy" id="1619000"/>
    <lineage>
        <taxon>Bacteria</taxon>
        <taxon>Candidatus Uhriibacteriota</taxon>
    </lineage>
</organism>
<feature type="region of interest" description="Disordered" evidence="1">
    <location>
        <begin position="39"/>
        <end position="58"/>
    </location>
</feature>
<accession>A0A0G1LHW2</accession>
<sequence length="212" mass="23889">MNKKKIALSLGAIGFIGMSAVSPAAYAADTTNISDISITSSESQNNHKFHRGGPKNKAPIMSEEDIAAMSTILETNNFEAYLEIMKERASNNAPEMTDETLSKLQERFNKMVELYNNGEDRPWRLGPNLSRPENNLNHKNEHRGFGPKVLGGQEAVTTVLENQDFDAFIELMKQNTPNDAPEMTDKKLEALQNHFDRMVERYQAGEMPWQNK</sequence>
<feature type="signal peptide" evidence="2">
    <location>
        <begin position="1"/>
        <end position="27"/>
    </location>
</feature>
<protein>
    <recommendedName>
        <fullName evidence="5">DUF305 domain-containing protein</fullName>
    </recommendedName>
</protein>
<dbReference type="AlphaFoldDB" id="A0A0G1LHW2"/>